<proteinExistence type="predicted"/>
<dbReference type="AlphaFoldDB" id="A0A9X1XHC8"/>
<name>A0A9X1XHC8_9VIBR</name>
<dbReference type="EMBL" id="JAJHVV010000001">
    <property type="protein sequence ID" value="MCK6261733.1"/>
    <property type="molecule type" value="Genomic_DNA"/>
</dbReference>
<dbReference type="RefSeq" id="WP_248006859.1">
    <property type="nucleotide sequence ID" value="NZ_JAJHVV010000001.1"/>
</dbReference>
<sequence>MKKHYLAATLLLLSTTAFAEGGVVTDASTNLIFDYDNISQEEAIEQLDECQDIAMTTQTEEASNKGSAVSGAAKGAAAGAAVGAISGNSGSDAAKTGATIGLVSGRVKGNRAAEASKQNNQQAYQTVLRNCMTDKHFVALN</sequence>
<dbReference type="Proteomes" id="UP001139559">
    <property type="component" value="Unassembled WGS sequence"/>
</dbReference>
<feature type="signal peptide" evidence="1">
    <location>
        <begin position="1"/>
        <end position="19"/>
    </location>
</feature>
<feature type="domain" description="Glycine-zipper-containing OmpA-like membrane" evidence="2">
    <location>
        <begin position="67"/>
        <end position="108"/>
    </location>
</feature>
<accession>A0A9X1XHC8</accession>
<keyword evidence="1" id="KW-0732">Signal</keyword>
<evidence type="ECO:0000259" key="2">
    <source>
        <dbReference type="Pfam" id="PF13436"/>
    </source>
</evidence>
<dbReference type="Pfam" id="PF13436">
    <property type="entry name" value="Gly-zipper_OmpA"/>
    <property type="match status" value="1"/>
</dbReference>
<gene>
    <name evidence="3" type="ORF">KP803_00430</name>
</gene>
<evidence type="ECO:0000313" key="4">
    <source>
        <dbReference type="Proteomes" id="UP001139559"/>
    </source>
</evidence>
<keyword evidence="4" id="KW-1185">Reference proteome</keyword>
<organism evidence="3 4">
    <name type="scientific">Vibrio amylolyticus</name>
    <dbReference type="NCBI Taxonomy" id="2847292"/>
    <lineage>
        <taxon>Bacteria</taxon>
        <taxon>Pseudomonadati</taxon>
        <taxon>Pseudomonadota</taxon>
        <taxon>Gammaproteobacteria</taxon>
        <taxon>Vibrionales</taxon>
        <taxon>Vibrionaceae</taxon>
        <taxon>Vibrio</taxon>
    </lineage>
</organism>
<comment type="caution">
    <text evidence="3">The sequence shown here is derived from an EMBL/GenBank/DDBJ whole genome shotgun (WGS) entry which is preliminary data.</text>
</comment>
<evidence type="ECO:0000313" key="3">
    <source>
        <dbReference type="EMBL" id="MCK6261733.1"/>
    </source>
</evidence>
<protein>
    <submittedName>
        <fullName evidence="3">Glycine zipper family protein</fullName>
    </submittedName>
</protein>
<reference evidence="3" key="1">
    <citation type="submission" date="2021-11" db="EMBL/GenBank/DDBJ databases">
        <title>Vibrio ZSDE26 sp. nov. and Vibrio ZSDZ34 sp. nov., isolated from coastal seawater in Qingdao.</title>
        <authorList>
            <person name="Zhang P."/>
        </authorList>
    </citation>
    <scope>NUCLEOTIDE SEQUENCE</scope>
    <source>
        <strain evidence="3">ZSDE26</strain>
    </source>
</reference>
<feature type="chain" id="PRO_5040791356" evidence="1">
    <location>
        <begin position="20"/>
        <end position="141"/>
    </location>
</feature>
<evidence type="ECO:0000256" key="1">
    <source>
        <dbReference type="SAM" id="SignalP"/>
    </source>
</evidence>
<dbReference type="InterPro" id="IPR025693">
    <property type="entry name" value="Gly-zipper_OmpA-like_dom"/>
</dbReference>